<dbReference type="Pfam" id="PF20774">
    <property type="entry name" value="InhA-like_VEG"/>
    <property type="match status" value="1"/>
</dbReference>
<dbReference type="InterPro" id="IPR048665">
    <property type="entry name" value="InhA-like_VEG"/>
</dbReference>
<keyword evidence="6 11" id="KW-0732">Signal</keyword>
<dbReference type="PANTHER" id="PTHR13062:SF12">
    <property type="entry name" value="ALPHA-2-MACROGLOBULIN DOMAIN-CONTAINING PROTEIN"/>
    <property type="match status" value="1"/>
</dbReference>
<dbReference type="GO" id="GO:0008237">
    <property type="term" value="F:metallopeptidase activity"/>
    <property type="evidence" value="ECO:0007669"/>
    <property type="project" value="UniProtKB-KW"/>
</dbReference>
<dbReference type="GO" id="GO:0005576">
    <property type="term" value="C:extracellular region"/>
    <property type="evidence" value="ECO:0007669"/>
    <property type="project" value="UniProtKB-SubCell"/>
</dbReference>
<keyword evidence="3" id="KW-0964">Secreted</keyword>
<dbReference type="PANTHER" id="PTHR13062">
    <property type="entry name" value="COLLAGENASE"/>
    <property type="match status" value="1"/>
</dbReference>
<evidence type="ECO:0000256" key="8">
    <source>
        <dbReference type="ARBA" id="ARBA00022833"/>
    </source>
</evidence>
<evidence type="ECO:0000256" key="10">
    <source>
        <dbReference type="SAM" id="MobiDB-lite"/>
    </source>
</evidence>
<evidence type="ECO:0000256" key="5">
    <source>
        <dbReference type="ARBA" id="ARBA00022723"/>
    </source>
</evidence>
<evidence type="ECO:0000256" key="11">
    <source>
        <dbReference type="SAM" id="SignalP"/>
    </source>
</evidence>
<feature type="chain" id="PRO_5039481036" evidence="11">
    <location>
        <begin position="24"/>
        <end position="762"/>
    </location>
</feature>
<keyword evidence="7" id="KW-0378">Hydrolase</keyword>
<name>A0A8J3L8Y2_9ACTN</name>
<evidence type="ECO:0000256" key="7">
    <source>
        <dbReference type="ARBA" id="ARBA00022801"/>
    </source>
</evidence>
<dbReference type="PIRSF" id="PIRSF007519">
    <property type="entry name" value="Protease_InhA"/>
    <property type="match status" value="1"/>
</dbReference>
<organism evidence="14 15">
    <name type="scientific">Catellatospora methionotrophica</name>
    <dbReference type="NCBI Taxonomy" id="121620"/>
    <lineage>
        <taxon>Bacteria</taxon>
        <taxon>Bacillati</taxon>
        <taxon>Actinomycetota</taxon>
        <taxon>Actinomycetes</taxon>
        <taxon>Micromonosporales</taxon>
        <taxon>Micromonosporaceae</taxon>
        <taxon>Catellatospora</taxon>
    </lineage>
</organism>
<dbReference type="Pfam" id="PF05547">
    <property type="entry name" value="Peptidase_M6"/>
    <property type="match status" value="1"/>
</dbReference>
<evidence type="ECO:0000259" key="13">
    <source>
        <dbReference type="Pfam" id="PF20774"/>
    </source>
</evidence>
<dbReference type="Proteomes" id="UP000660339">
    <property type="component" value="Unassembled WGS sequence"/>
</dbReference>
<keyword evidence="5" id="KW-0479">Metal-binding</keyword>
<sequence length="762" mass="82439">MRIRRIGSAVGITAALVAASLSGAPASGAPQQVANPLEPTAGVSRPDNLPNPLDDSRSGLRKQAIADVVSGKAKAVERNGSTVVQVGKNRWAELKRKADKVDPIFVVLSEFGDQVDPLTGGGSGPVHNGIAAPDRSVDNSTYWEADFNKAHFDRMYNGKSESVADFYYDQSGGKYSTKAEVTDWVKLSYNEARYGHNFPDNATDPDGNPLDDRYTYWQFVRDSANAWYASQVAAGKSAAEIATYLKKFDVYDRYDADGDGNFNEPDGYIDHFQAVHAGEGEEAGGGAQGADAIWSHRWYAYSTDREKTGPAGALLGGTQIGNSGIWIGDYTIQPENGGLGVFVHEFGHDLGLPDLYDTAGGDNGTGFWTVMSGGSWLNHDPNSIGTSPGYMGPWEKLFLGWLDYATVKDGKTKLVSLGSAATPQGLPQAVLVELPEQVITTEYNTPYSGSYEWWSGSGDDLQNTLTRTVDLTGATSASLSAQAWYDIEAGYDYLYLEVNDGSGWNGVGDVLQDKSPGWVPVSWDLSAYAGKSVSVRFRYATDGGFAPKGAFFDDIKIVKDGTTVLSDDVEGGTNGWAAVGFTRMIGSTTGVYPHFYLAEYRSYTGYDKNLKTGPYQFGFANVLPDKVERFPYQDGLLVWYINYAYADNNTIEHPGHGEVLPVDARPQVALWPDGGKLGNRRQPWDATFGLQKTDAVTFHRNSVPVTVAPQAAIPTFDDTNPDAYWNAANPLNSVKVAGNGVKISVWLEIPGTLPVVLLQVKN</sequence>
<feature type="domain" description="Peptidase M6-like" evidence="12">
    <location>
        <begin position="98"/>
        <end position="401"/>
    </location>
</feature>
<dbReference type="AlphaFoldDB" id="A0A8J3L8Y2"/>
<keyword evidence="15" id="KW-1185">Reference proteome</keyword>
<dbReference type="NCBIfam" id="TIGR03296">
    <property type="entry name" value="M6dom_TIGR03296"/>
    <property type="match status" value="1"/>
</dbReference>
<evidence type="ECO:0000256" key="3">
    <source>
        <dbReference type="ARBA" id="ARBA00022525"/>
    </source>
</evidence>
<comment type="subcellular location">
    <subcellularLocation>
        <location evidence="2">Secreted</location>
    </subcellularLocation>
</comment>
<evidence type="ECO:0000256" key="4">
    <source>
        <dbReference type="ARBA" id="ARBA00022670"/>
    </source>
</evidence>
<keyword evidence="9" id="KW-0482">Metalloprotease</keyword>
<evidence type="ECO:0000256" key="1">
    <source>
        <dbReference type="ARBA" id="ARBA00001947"/>
    </source>
</evidence>
<dbReference type="GO" id="GO:0006508">
    <property type="term" value="P:proteolysis"/>
    <property type="evidence" value="ECO:0007669"/>
    <property type="project" value="UniProtKB-KW"/>
</dbReference>
<reference evidence="14" key="1">
    <citation type="submission" date="2021-01" db="EMBL/GenBank/DDBJ databases">
        <title>Whole genome shotgun sequence of Catellatospora methionotrophica NBRC 14553.</title>
        <authorList>
            <person name="Komaki H."/>
            <person name="Tamura T."/>
        </authorList>
    </citation>
    <scope>NUCLEOTIDE SEQUENCE</scope>
    <source>
        <strain evidence="14">NBRC 14553</strain>
    </source>
</reference>
<dbReference type="GO" id="GO:0046872">
    <property type="term" value="F:metal ion binding"/>
    <property type="evidence" value="ECO:0007669"/>
    <property type="project" value="UniProtKB-KW"/>
</dbReference>
<evidence type="ECO:0000313" key="15">
    <source>
        <dbReference type="Proteomes" id="UP000660339"/>
    </source>
</evidence>
<dbReference type="SUPFAM" id="SSF55486">
    <property type="entry name" value="Metalloproteases ('zincins'), catalytic domain"/>
    <property type="match status" value="1"/>
</dbReference>
<evidence type="ECO:0000256" key="2">
    <source>
        <dbReference type="ARBA" id="ARBA00004613"/>
    </source>
</evidence>
<dbReference type="InterPro" id="IPR012300">
    <property type="entry name" value="Pept_M6_InhA"/>
</dbReference>
<dbReference type="InterPro" id="IPR008757">
    <property type="entry name" value="Peptidase_M6-like_domain"/>
</dbReference>
<comment type="cofactor">
    <cofactor evidence="1">
        <name>Zn(2+)</name>
        <dbReference type="ChEBI" id="CHEBI:29105"/>
    </cofactor>
</comment>
<feature type="signal peptide" evidence="11">
    <location>
        <begin position="1"/>
        <end position="23"/>
    </location>
</feature>
<evidence type="ECO:0000256" key="9">
    <source>
        <dbReference type="ARBA" id="ARBA00023049"/>
    </source>
</evidence>
<keyword evidence="8" id="KW-0862">Zinc</keyword>
<dbReference type="Pfam" id="PF20773">
    <property type="entry name" value="InhA-like_MAM"/>
    <property type="match status" value="1"/>
</dbReference>
<comment type="caution">
    <text evidence="14">The sequence shown here is derived from an EMBL/GenBank/DDBJ whole genome shotgun (WGS) entry which is preliminary data.</text>
</comment>
<dbReference type="EMBL" id="BONJ01000008">
    <property type="protein sequence ID" value="GIG13873.1"/>
    <property type="molecule type" value="Genomic_DNA"/>
</dbReference>
<keyword evidence="4 14" id="KW-0645">Protease</keyword>
<gene>
    <name evidence="14" type="ORF">Cme02nite_22050</name>
</gene>
<evidence type="ECO:0000256" key="6">
    <source>
        <dbReference type="ARBA" id="ARBA00022729"/>
    </source>
</evidence>
<feature type="region of interest" description="Disordered" evidence="10">
    <location>
        <begin position="25"/>
        <end position="58"/>
    </location>
</feature>
<protein>
    <submittedName>
        <fullName evidence="14">Protease</fullName>
    </submittedName>
</protein>
<accession>A0A8J3L8Y2</accession>
<proteinExistence type="predicted"/>
<evidence type="ECO:0000313" key="14">
    <source>
        <dbReference type="EMBL" id="GIG13873.1"/>
    </source>
</evidence>
<feature type="domain" description="Immune inhibitor A-like metallopeptidase VEG" evidence="13">
    <location>
        <begin position="592"/>
        <end position="745"/>
    </location>
</feature>
<evidence type="ECO:0000259" key="12">
    <source>
        <dbReference type="Pfam" id="PF05547"/>
    </source>
</evidence>